<accession>A0ABQ8UZN0</accession>
<protein>
    <recommendedName>
        <fullName evidence="2">F-box domain-containing protein</fullName>
    </recommendedName>
</protein>
<dbReference type="Pfam" id="PF00071">
    <property type="entry name" value="Ras"/>
    <property type="match status" value="1"/>
</dbReference>
<dbReference type="SUPFAM" id="SSF52540">
    <property type="entry name" value="P-loop containing nucleoside triphosphate hydrolases"/>
    <property type="match status" value="1"/>
</dbReference>
<comment type="caution">
    <text evidence="3">The sequence shown here is derived from an EMBL/GenBank/DDBJ whole genome shotgun (WGS) entry which is preliminary data.</text>
</comment>
<organism evidence="3 4">
    <name type="scientific">Paratrimastix pyriformis</name>
    <dbReference type="NCBI Taxonomy" id="342808"/>
    <lineage>
        <taxon>Eukaryota</taxon>
        <taxon>Metamonada</taxon>
        <taxon>Preaxostyla</taxon>
        <taxon>Paratrimastigidae</taxon>
        <taxon>Paratrimastix</taxon>
    </lineage>
</organism>
<keyword evidence="1" id="KW-0547">Nucleotide-binding</keyword>
<gene>
    <name evidence="3" type="ORF">PAPYR_19</name>
</gene>
<dbReference type="InterPro" id="IPR027417">
    <property type="entry name" value="P-loop_NTPase"/>
</dbReference>
<evidence type="ECO:0000256" key="1">
    <source>
        <dbReference type="ARBA" id="ARBA00022741"/>
    </source>
</evidence>
<dbReference type="PANTHER" id="PTHR47978">
    <property type="match status" value="1"/>
</dbReference>
<dbReference type="SUPFAM" id="SSF81383">
    <property type="entry name" value="F-box domain"/>
    <property type="match status" value="1"/>
</dbReference>
<dbReference type="PRINTS" id="PR00449">
    <property type="entry name" value="RASTRNSFRMNG"/>
</dbReference>
<dbReference type="EMBL" id="JAPMOS010000001">
    <property type="protein sequence ID" value="KAJ4462829.1"/>
    <property type="molecule type" value="Genomic_DNA"/>
</dbReference>
<dbReference type="SMART" id="SM00175">
    <property type="entry name" value="RAB"/>
    <property type="match status" value="1"/>
</dbReference>
<proteinExistence type="predicted"/>
<evidence type="ECO:0000313" key="3">
    <source>
        <dbReference type="EMBL" id="KAJ4462829.1"/>
    </source>
</evidence>
<evidence type="ECO:0000313" key="4">
    <source>
        <dbReference type="Proteomes" id="UP001141327"/>
    </source>
</evidence>
<dbReference type="InterPro" id="IPR001810">
    <property type="entry name" value="F-box_dom"/>
</dbReference>
<dbReference type="InterPro" id="IPR001806">
    <property type="entry name" value="Small_GTPase"/>
</dbReference>
<name>A0ABQ8UZN0_9EUKA</name>
<feature type="domain" description="F-box" evidence="2">
    <location>
        <begin position="13"/>
        <end position="53"/>
    </location>
</feature>
<reference evidence="3" key="1">
    <citation type="journal article" date="2022" name="bioRxiv">
        <title>Genomics of Preaxostyla Flagellates Illuminates Evolutionary Transitions and the Path Towards Mitochondrial Loss.</title>
        <authorList>
            <person name="Novak L.V.F."/>
            <person name="Treitli S.C."/>
            <person name="Pyrih J."/>
            <person name="Halakuc P."/>
            <person name="Pipaliya S.V."/>
            <person name="Vacek V."/>
            <person name="Brzon O."/>
            <person name="Soukal P."/>
            <person name="Eme L."/>
            <person name="Dacks J.B."/>
            <person name="Karnkowska A."/>
            <person name="Elias M."/>
            <person name="Hampl V."/>
        </authorList>
    </citation>
    <scope>NUCLEOTIDE SEQUENCE</scope>
    <source>
        <strain evidence="3">RCP-MX</strain>
    </source>
</reference>
<evidence type="ECO:0000259" key="2">
    <source>
        <dbReference type="SMART" id="SM00256"/>
    </source>
</evidence>
<dbReference type="Gene3D" id="1.20.1280.50">
    <property type="match status" value="1"/>
</dbReference>
<dbReference type="CDD" id="cd00882">
    <property type="entry name" value="Ras_like_GTPase"/>
    <property type="match status" value="1"/>
</dbReference>
<dbReference type="SMART" id="SM00256">
    <property type="entry name" value="FBOX"/>
    <property type="match status" value="1"/>
</dbReference>
<dbReference type="Pfam" id="PF12937">
    <property type="entry name" value="F-box-like"/>
    <property type="match status" value="1"/>
</dbReference>
<dbReference type="InterPro" id="IPR036047">
    <property type="entry name" value="F-box-like_dom_sf"/>
</dbReference>
<sequence length="282" mass="32119">MGRRPMIVPEVFLVPDLVAIILSRVERNSLSACFQTCRTWRNLARDSSFWRQRCLADHLIRDDESIPPLIFGGLNPWQCLWAFHINTQMKFIFIGTTRDGKSCLVRRYLGDENKPLPDSGSTTYSQKSVDLTSFVHLRYDFWELPPHYKRFAYPLLFRDVGAILIVYDPSLRGSFGKALARLADIRRDQQTGDIPSGVPFALISSNYDLPQDDGPPPDETIPRAYGPSVSLWESSAKTGLSLAEVFEDLTRRAMEARIQGWRERGLKAMEKANNHRSHCAVS</sequence>
<dbReference type="Gene3D" id="3.40.50.300">
    <property type="entry name" value="P-loop containing nucleotide triphosphate hydrolases"/>
    <property type="match status" value="1"/>
</dbReference>
<keyword evidence="4" id="KW-1185">Reference proteome</keyword>
<dbReference type="Proteomes" id="UP001141327">
    <property type="component" value="Unassembled WGS sequence"/>
</dbReference>